<comment type="subcellular location">
    <subcellularLocation>
        <location evidence="1 7">Cell membrane</location>
        <topology evidence="1 7">Multi-pass membrane protein</topology>
    </subcellularLocation>
</comment>
<feature type="transmembrane region" description="Helical" evidence="7">
    <location>
        <begin position="173"/>
        <end position="191"/>
    </location>
</feature>
<evidence type="ECO:0000256" key="4">
    <source>
        <dbReference type="ARBA" id="ARBA00022692"/>
    </source>
</evidence>
<feature type="domain" description="ABC transmembrane type-1" evidence="8">
    <location>
        <begin position="128"/>
        <end position="322"/>
    </location>
</feature>
<feature type="transmembrane region" description="Helical" evidence="7">
    <location>
        <begin position="128"/>
        <end position="152"/>
    </location>
</feature>
<keyword evidence="6 7" id="KW-0472">Membrane</keyword>
<keyword evidence="10" id="KW-1185">Reference proteome</keyword>
<feature type="transmembrane region" description="Helical" evidence="7">
    <location>
        <begin position="203"/>
        <end position="228"/>
    </location>
</feature>
<keyword evidence="3" id="KW-1003">Cell membrane</keyword>
<dbReference type="PROSITE" id="PS50928">
    <property type="entry name" value="ABC_TM1"/>
    <property type="match status" value="1"/>
</dbReference>
<dbReference type="InterPro" id="IPR000515">
    <property type="entry name" value="MetI-like"/>
</dbReference>
<evidence type="ECO:0000256" key="1">
    <source>
        <dbReference type="ARBA" id="ARBA00004651"/>
    </source>
</evidence>
<organism evidence="9 10">
    <name type="scientific">Hydrocarboniclastica marina</name>
    <dbReference type="NCBI Taxonomy" id="2259620"/>
    <lineage>
        <taxon>Bacteria</taxon>
        <taxon>Pseudomonadati</taxon>
        <taxon>Pseudomonadota</taxon>
        <taxon>Gammaproteobacteria</taxon>
        <taxon>Alteromonadales</taxon>
        <taxon>Alteromonadaceae</taxon>
        <taxon>Hydrocarboniclastica</taxon>
    </lineage>
</organism>
<comment type="similarity">
    <text evidence="7">Belongs to the binding-protein-dependent transport system permease family.</text>
</comment>
<dbReference type="PANTHER" id="PTHR30151:SF7">
    <property type="entry name" value="NITRATE IMPORT PERMEASE PROTEIN NRTB"/>
    <property type="match status" value="1"/>
</dbReference>
<keyword evidence="2 7" id="KW-0813">Transport</keyword>
<evidence type="ECO:0000256" key="6">
    <source>
        <dbReference type="ARBA" id="ARBA00023136"/>
    </source>
</evidence>
<evidence type="ECO:0000256" key="2">
    <source>
        <dbReference type="ARBA" id="ARBA00022448"/>
    </source>
</evidence>
<dbReference type="Gene3D" id="1.10.3720.10">
    <property type="entry name" value="MetI-like"/>
    <property type="match status" value="1"/>
</dbReference>
<evidence type="ECO:0000256" key="3">
    <source>
        <dbReference type="ARBA" id="ARBA00022475"/>
    </source>
</evidence>
<protein>
    <submittedName>
        <fullName evidence="9">ABC transporter permease</fullName>
    </submittedName>
</protein>
<proteinExistence type="inferred from homology"/>
<name>A0A4P7XDI2_9ALTE</name>
<keyword evidence="4 7" id="KW-0812">Transmembrane</keyword>
<keyword evidence="5 7" id="KW-1133">Transmembrane helix</keyword>
<evidence type="ECO:0000256" key="7">
    <source>
        <dbReference type="RuleBase" id="RU363032"/>
    </source>
</evidence>
<reference evidence="9 10" key="1">
    <citation type="submission" date="2018-07" db="EMBL/GenBank/DDBJ databases">
        <title>Marsedoiliclastica nanhaica gen. nov. sp. nov., a novel marine hydrocarbonoclastic bacterium isolated from an in-situ enriched hydrocarbon-degrading consortium in deep-sea sediment.</title>
        <authorList>
            <person name="Dong C."/>
            <person name="Ma T."/>
            <person name="Liu R."/>
            <person name="Shao Z."/>
        </authorList>
    </citation>
    <scope>NUCLEOTIDE SEQUENCE [LARGE SCALE GENOMIC DNA]</scope>
    <source>
        <strain evidence="10">soil36-7</strain>
    </source>
</reference>
<dbReference type="KEGG" id="hmi:soil367_00655"/>
<accession>A0A4P7XDI2</accession>
<dbReference type="GO" id="GO:0055085">
    <property type="term" value="P:transmembrane transport"/>
    <property type="evidence" value="ECO:0007669"/>
    <property type="project" value="InterPro"/>
</dbReference>
<dbReference type="OrthoDB" id="8138334at2"/>
<feature type="transmembrane region" description="Helical" evidence="7">
    <location>
        <begin position="34"/>
        <end position="55"/>
    </location>
</feature>
<dbReference type="CDD" id="cd06261">
    <property type="entry name" value="TM_PBP2"/>
    <property type="match status" value="1"/>
</dbReference>
<sequence>MTSTTTTTGANASTLSPFARITHQARKGLTAGQLMHRLGLPMIGLAVFLMLWQWAAESIETSLGAFPGPAEVWQQADGLWDEHQASRERASKFIAMQEARNERILEQNPEAEVRIRSYNGAPTFIDQIGTSLVTVMSGFLLGAVIAIPLGIFMGMSRAMQDALNPLIQLFKPVSPLAWLPLVTLVVSAVYVSDDPLFEKSFLISLFTVTLCSLWPILINTAAGVASVSEDLHNVSRVLSLPTWTHIRRIVLPSAIPHMFIGLRISLGIAWMVLIAAEMLAQNPGLGKFVWDEFQNGSSASLGRIMVAVLTIGLIGFLLDRLMVLLQQKVSWDSKSA</sequence>
<evidence type="ECO:0000313" key="9">
    <source>
        <dbReference type="EMBL" id="QCF24583.1"/>
    </source>
</evidence>
<dbReference type="PANTHER" id="PTHR30151">
    <property type="entry name" value="ALKANE SULFONATE ABC TRANSPORTER-RELATED, MEMBRANE SUBUNIT"/>
    <property type="match status" value="1"/>
</dbReference>
<gene>
    <name evidence="9" type="ORF">soil367_00655</name>
</gene>
<dbReference type="GO" id="GO:0005886">
    <property type="term" value="C:plasma membrane"/>
    <property type="evidence" value="ECO:0007669"/>
    <property type="project" value="UniProtKB-SubCell"/>
</dbReference>
<evidence type="ECO:0000256" key="5">
    <source>
        <dbReference type="ARBA" id="ARBA00022989"/>
    </source>
</evidence>
<evidence type="ECO:0000313" key="10">
    <source>
        <dbReference type="Proteomes" id="UP000298049"/>
    </source>
</evidence>
<evidence type="ECO:0000259" key="8">
    <source>
        <dbReference type="PROSITE" id="PS50928"/>
    </source>
</evidence>
<dbReference type="Pfam" id="PF00528">
    <property type="entry name" value="BPD_transp_1"/>
    <property type="match status" value="1"/>
</dbReference>
<dbReference type="AlphaFoldDB" id="A0A4P7XDI2"/>
<feature type="transmembrane region" description="Helical" evidence="7">
    <location>
        <begin position="249"/>
        <end position="276"/>
    </location>
</feature>
<dbReference type="Proteomes" id="UP000298049">
    <property type="component" value="Chromosome"/>
</dbReference>
<feature type="transmembrane region" description="Helical" evidence="7">
    <location>
        <begin position="296"/>
        <end position="318"/>
    </location>
</feature>
<dbReference type="SUPFAM" id="SSF161098">
    <property type="entry name" value="MetI-like"/>
    <property type="match status" value="1"/>
</dbReference>
<dbReference type="InterPro" id="IPR035906">
    <property type="entry name" value="MetI-like_sf"/>
</dbReference>
<dbReference type="EMBL" id="CP031093">
    <property type="protein sequence ID" value="QCF24583.1"/>
    <property type="molecule type" value="Genomic_DNA"/>
</dbReference>